<keyword evidence="1" id="KW-0378">Hydrolase</keyword>
<accession>A0A290Q5K4</accession>
<keyword evidence="2" id="KW-0732">Signal</keyword>
<sequence length="686" mass="76269">MNPWLWRAAPVVALSLLALPALAKKKENPLERMTPVAADQPIPAVDFFRPRLFTNPELNPAGTHFAAIVSGEADRLDLMAFDLATKKAERLTAGGNYDINAYEWLNDKRLLFSITQDKMYSTGLFAVELGRFSQSYVLQRRNVVVPVGFPKEKPLHAILWIKHSSQHDGGDGGVVKIDTRRSMDSKDGSLFMNGDDGLRADIVETYPDLKGGSALGYIVDKQGEMAFALTAKDGRATLHRYVDSKWVQSPVDLDEMPVIGVGDEPGELLTLGAREEGKPRALHRLNAVTGERGELLFQDEKYDFTGVRIYRHPVDNRILGVQYQRKGPQSVWFDEGYERIQGALGKAFPGEVVRILGSDRAEKQFFISVSSDVRPEAYFHVKLETKTFAPVANVAPWIDPKRMRPMQMITYKARDGREIEGYVTLPEGASVENKAPLVVLPHGGPWVRDNWGWDAEVQFLASRGYAVFQPNYRGSTGYAWRFPERDMWDFRKMHDDVTDGVKAVIKTRMIDADRIAIMGGSFGGYLALSGAAHEPGLYRCAITVAGVFDWERLMKDARGSDYLRGRYGVFRRHLGDPAKRKEVFEEISPIKHVDKVKIPVFVAHGTGDIVASVGQSKALIAELKKYGVPHEKQIERGEGHGFRKVDNQVELYTAVEAFLAKHLAVRAEKAAGTGAAVTAEVGTGAL</sequence>
<evidence type="ECO:0000259" key="3">
    <source>
        <dbReference type="Pfam" id="PF00326"/>
    </source>
</evidence>
<dbReference type="RefSeq" id="WP_096055601.1">
    <property type="nucleotide sequence ID" value="NZ_CP023344.1"/>
</dbReference>
<feature type="signal peptide" evidence="2">
    <location>
        <begin position="1"/>
        <end position="23"/>
    </location>
</feature>
<dbReference type="SUPFAM" id="SSF82171">
    <property type="entry name" value="DPP6 N-terminal domain-like"/>
    <property type="match status" value="1"/>
</dbReference>
<dbReference type="Proteomes" id="UP000217265">
    <property type="component" value="Chromosome"/>
</dbReference>
<dbReference type="GO" id="GO:0006508">
    <property type="term" value="P:proteolysis"/>
    <property type="evidence" value="ECO:0007669"/>
    <property type="project" value="InterPro"/>
</dbReference>
<dbReference type="GO" id="GO:0004252">
    <property type="term" value="F:serine-type endopeptidase activity"/>
    <property type="evidence" value="ECO:0007669"/>
    <property type="project" value="TreeGrafter"/>
</dbReference>
<evidence type="ECO:0000313" key="5">
    <source>
        <dbReference type="Proteomes" id="UP000217265"/>
    </source>
</evidence>
<gene>
    <name evidence="4" type="ORF">CMV30_08415</name>
</gene>
<feature type="domain" description="Peptidase S9 prolyl oligopeptidase catalytic" evidence="3">
    <location>
        <begin position="453"/>
        <end position="664"/>
    </location>
</feature>
<evidence type="ECO:0000313" key="4">
    <source>
        <dbReference type="EMBL" id="ATC63969.1"/>
    </source>
</evidence>
<evidence type="ECO:0000256" key="2">
    <source>
        <dbReference type="SAM" id="SignalP"/>
    </source>
</evidence>
<dbReference type="KEGG" id="vbh:CMV30_08415"/>
<reference evidence="4 5" key="1">
    <citation type="submission" date="2017-09" db="EMBL/GenBank/DDBJ databases">
        <title>Complete genome sequence of Verrucomicrobial strain HZ-65, isolated from freshwater.</title>
        <authorList>
            <person name="Choi A."/>
        </authorList>
    </citation>
    <scope>NUCLEOTIDE SEQUENCE [LARGE SCALE GENOMIC DNA]</scope>
    <source>
        <strain evidence="4 5">HZ-65</strain>
    </source>
</reference>
<dbReference type="AlphaFoldDB" id="A0A290Q5K4"/>
<dbReference type="EMBL" id="CP023344">
    <property type="protein sequence ID" value="ATC63969.1"/>
    <property type="molecule type" value="Genomic_DNA"/>
</dbReference>
<keyword evidence="5" id="KW-1185">Reference proteome</keyword>
<dbReference type="SUPFAM" id="SSF53474">
    <property type="entry name" value="alpha/beta-Hydrolases"/>
    <property type="match status" value="1"/>
</dbReference>
<evidence type="ECO:0000256" key="1">
    <source>
        <dbReference type="ARBA" id="ARBA00022801"/>
    </source>
</evidence>
<organism evidence="4 5">
    <name type="scientific">Nibricoccus aquaticus</name>
    <dbReference type="NCBI Taxonomy" id="2576891"/>
    <lineage>
        <taxon>Bacteria</taxon>
        <taxon>Pseudomonadati</taxon>
        <taxon>Verrucomicrobiota</taxon>
        <taxon>Opitutia</taxon>
        <taxon>Opitutales</taxon>
        <taxon>Opitutaceae</taxon>
        <taxon>Nibricoccus</taxon>
    </lineage>
</organism>
<dbReference type="Gene3D" id="3.40.50.1820">
    <property type="entry name" value="alpha/beta hydrolase"/>
    <property type="match status" value="1"/>
</dbReference>
<dbReference type="InterPro" id="IPR001375">
    <property type="entry name" value="Peptidase_S9_cat"/>
</dbReference>
<dbReference type="PANTHER" id="PTHR42776">
    <property type="entry name" value="SERINE PEPTIDASE S9 FAMILY MEMBER"/>
    <property type="match status" value="1"/>
</dbReference>
<dbReference type="Pfam" id="PF00326">
    <property type="entry name" value="Peptidase_S9"/>
    <property type="match status" value="1"/>
</dbReference>
<dbReference type="InterPro" id="IPR029058">
    <property type="entry name" value="AB_hydrolase_fold"/>
</dbReference>
<protein>
    <recommendedName>
        <fullName evidence="3">Peptidase S9 prolyl oligopeptidase catalytic domain-containing protein</fullName>
    </recommendedName>
</protein>
<name>A0A290Q5K4_9BACT</name>
<proteinExistence type="predicted"/>
<dbReference type="PANTHER" id="PTHR42776:SF27">
    <property type="entry name" value="DIPEPTIDYL PEPTIDASE FAMILY MEMBER 6"/>
    <property type="match status" value="1"/>
</dbReference>
<feature type="chain" id="PRO_5013375833" description="Peptidase S9 prolyl oligopeptidase catalytic domain-containing protein" evidence="2">
    <location>
        <begin position="24"/>
        <end position="686"/>
    </location>
</feature>
<dbReference type="OrthoDB" id="108903at2"/>